<keyword evidence="1" id="KW-1185">Reference proteome</keyword>
<name>A0A6P6XZ82_DERPT</name>
<dbReference type="OMA" id="FSKAYDH"/>
<dbReference type="PANTHER" id="PTHR21192">
    <property type="entry name" value="NUCLEAR PROTEIN E3-3"/>
    <property type="match status" value="1"/>
</dbReference>
<dbReference type="InParanoid" id="A0A6P6XZ82"/>
<dbReference type="KEGG" id="dpte:113791701"/>
<dbReference type="PANTHER" id="PTHR21192:SF2">
    <property type="entry name" value="NADH DEHYDROGENASE [UBIQUINONE] 1 ALPHA SUBCOMPLEX ASSEMBLY FACTOR 3"/>
    <property type="match status" value="1"/>
</dbReference>
<dbReference type="AlphaFoldDB" id="A0A6P6XZ82"/>
<proteinExistence type="predicted"/>
<dbReference type="GO" id="GO:0032981">
    <property type="term" value="P:mitochondrial respiratory chain complex I assembly"/>
    <property type="evidence" value="ECO:0007669"/>
    <property type="project" value="TreeGrafter"/>
</dbReference>
<dbReference type="InterPro" id="IPR036748">
    <property type="entry name" value="MTH938-like_sf"/>
</dbReference>
<evidence type="ECO:0000313" key="1">
    <source>
        <dbReference type="Proteomes" id="UP000515146"/>
    </source>
</evidence>
<accession>A0A6P6XZ82</accession>
<dbReference type="SUPFAM" id="SSF64076">
    <property type="entry name" value="MTH938-like"/>
    <property type="match status" value="1"/>
</dbReference>
<dbReference type="RefSeq" id="XP_027197309.1">
    <property type="nucleotide sequence ID" value="XM_027341508.1"/>
</dbReference>
<dbReference type="OrthoDB" id="20681at2759"/>
<dbReference type="InterPro" id="IPR007523">
    <property type="entry name" value="NDUFAF3/AAMDC"/>
</dbReference>
<sequence length="184" mass="21088">MAKCFTVVRSYSINVHRSWLASGRRSFTLDARKFSYEGPGKTTASFLDDEVGQYLMINSINDRGFKLTNGAFAVGPIILFPSFLFRWKIRTIEDITPESLLWFRTIEPRIELIILGIGERNYWPVDSIKILQRNLQLLRKDLKIEMMSTKEAVATYNFMLADFRLVGGAFLPLPSGIEQKLIDA</sequence>
<reference evidence="2" key="1">
    <citation type="submission" date="2025-08" db="UniProtKB">
        <authorList>
            <consortium name="RefSeq"/>
        </authorList>
    </citation>
    <scope>IDENTIFICATION</scope>
    <source>
        <strain evidence="2">Airmid</strain>
    </source>
</reference>
<dbReference type="GeneID" id="113791701"/>
<gene>
    <name evidence="2" type="primary">LOC113791701</name>
</gene>
<protein>
    <submittedName>
        <fullName evidence="2">NADH dehydrogenase [ubiquinone] 1 alpha subcomplex assembly factor 3-like</fullName>
    </submittedName>
</protein>
<dbReference type="Pfam" id="PF04430">
    <property type="entry name" value="DUF498"/>
    <property type="match status" value="1"/>
</dbReference>
<organism evidence="1 2">
    <name type="scientific">Dermatophagoides pteronyssinus</name>
    <name type="common">European house dust mite</name>
    <dbReference type="NCBI Taxonomy" id="6956"/>
    <lineage>
        <taxon>Eukaryota</taxon>
        <taxon>Metazoa</taxon>
        <taxon>Ecdysozoa</taxon>
        <taxon>Arthropoda</taxon>
        <taxon>Chelicerata</taxon>
        <taxon>Arachnida</taxon>
        <taxon>Acari</taxon>
        <taxon>Acariformes</taxon>
        <taxon>Sarcoptiformes</taxon>
        <taxon>Astigmata</taxon>
        <taxon>Psoroptidia</taxon>
        <taxon>Analgoidea</taxon>
        <taxon>Pyroglyphidae</taxon>
        <taxon>Dermatophagoidinae</taxon>
        <taxon>Dermatophagoides</taxon>
    </lineage>
</organism>
<dbReference type="FunCoup" id="A0A6P6XZ82">
    <property type="interactions" value="691"/>
</dbReference>
<dbReference type="Gene3D" id="3.40.1230.10">
    <property type="entry name" value="MTH938-like"/>
    <property type="match status" value="1"/>
</dbReference>
<dbReference type="GO" id="GO:0005743">
    <property type="term" value="C:mitochondrial inner membrane"/>
    <property type="evidence" value="ECO:0007669"/>
    <property type="project" value="TreeGrafter"/>
</dbReference>
<dbReference type="Proteomes" id="UP000515146">
    <property type="component" value="Unplaced"/>
</dbReference>
<evidence type="ECO:0000313" key="2">
    <source>
        <dbReference type="RefSeq" id="XP_027197309.1"/>
    </source>
</evidence>